<reference evidence="3 4" key="1">
    <citation type="submission" date="2019-08" db="EMBL/GenBank/DDBJ databases">
        <title>Bacillus genomes from the desert of Cuatro Cienegas, Coahuila.</title>
        <authorList>
            <person name="Olmedo-Alvarez G."/>
        </authorList>
    </citation>
    <scope>NUCLEOTIDE SEQUENCE [LARGE SCALE GENOMIC DNA]</scope>
    <source>
        <strain evidence="3 4">CH28_1T</strain>
    </source>
</reference>
<dbReference type="EMBL" id="VTEV01000007">
    <property type="protein sequence ID" value="TYS65725.1"/>
    <property type="molecule type" value="Genomic_DNA"/>
</dbReference>
<dbReference type="PANTHER" id="PTHR37423:SF2">
    <property type="entry name" value="MEMBRANE-BOUND LYTIC MUREIN TRANSGLYCOSYLASE C"/>
    <property type="match status" value="1"/>
</dbReference>
<feature type="domain" description="Transglycosylase SLT" evidence="2">
    <location>
        <begin position="101"/>
        <end position="206"/>
    </location>
</feature>
<comment type="caution">
    <text evidence="3">The sequence shown here is derived from an EMBL/GenBank/DDBJ whole genome shotgun (WGS) entry which is preliminary data.</text>
</comment>
<dbReference type="Pfam" id="PF01464">
    <property type="entry name" value="SLT"/>
    <property type="match status" value="1"/>
</dbReference>
<gene>
    <name evidence="3" type="ORF">FZC76_17720</name>
</gene>
<proteinExistence type="inferred from homology"/>
<evidence type="ECO:0000259" key="2">
    <source>
        <dbReference type="Pfam" id="PF01464"/>
    </source>
</evidence>
<dbReference type="GO" id="GO:0008933">
    <property type="term" value="F:peptidoglycan lytic transglycosylase activity"/>
    <property type="evidence" value="ECO:0007669"/>
    <property type="project" value="InterPro"/>
</dbReference>
<dbReference type="GO" id="GO:0000270">
    <property type="term" value="P:peptidoglycan metabolic process"/>
    <property type="evidence" value="ECO:0007669"/>
    <property type="project" value="InterPro"/>
</dbReference>
<dbReference type="GO" id="GO:0016020">
    <property type="term" value="C:membrane"/>
    <property type="evidence" value="ECO:0007669"/>
    <property type="project" value="InterPro"/>
</dbReference>
<dbReference type="AlphaFoldDB" id="A0A5D4SQW3"/>
<dbReference type="Proteomes" id="UP000322524">
    <property type="component" value="Unassembled WGS sequence"/>
</dbReference>
<evidence type="ECO:0000313" key="3">
    <source>
        <dbReference type="EMBL" id="TYS65725.1"/>
    </source>
</evidence>
<dbReference type="SUPFAM" id="SSF53955">
    <property type="entry name" value="Lysozyme-like"/>
    <property type="match status" value="1"/>
</dbReference>
<dbReference type="InterPro" id="IPR023346">
    <property type="entry name" value="Lysozyme-like_dom_sf"/>
</dbReference>
<dbReference type="Gene3D" id="1.10.530.10">
    <property type="match status" value="1"/>
</dbReference>
<accession>A0A5D4SQW3</accession>
<evidence type="ECO:0000313" key="4">
    <source>
        <dbReference type="Proteomes" id="UP000322524"/>
    </source>
</evidence>
<dbReference type="RefSeq" id="WP_148989500.1">
    <property type="nucleotide sequence ID" value="NZ_VTEV01000007.1"/>
</dbReference>
<name>A0A5D4SQW3_9BACI</name>
<comment type="similarity">
    <text evidence="1">Belongs to the transglycosylase Slt family.</text>
</comment>
<dbReference type="PANTHER" id="PTHR37423">
    <property type="entry name" value="SOLUBLE LYTIC MUREIN TRANSGLYCOSYLASE-RELATED"/>
    <property type="match status" value="1"/>
</dbReference>
<dbReference type="InterPro" id="IPR008258">
    <property type="entry name" value="Transglycosylase_SLT_dom_1"/>
</dbReference>
<organism evidence="3 4">
    <name type="scientific">Sutcliffiella horikoshii</name>
    <dbReference type="NCBI Taxonomy" id="79883"/>
    <lineage>
        <taxon>Bacteria</taxon>
        <taxon>Bacillati</taxon>
        <taxon>Bacillota</taxon>
        <taxon>Bacilli</taxon>
        <taxon>Bacillales</taxon>
        <taxon>Bacillaceae</taxon>
        <taxon>Sutcliffiella</taxon>
    </lineage>
</organism>
<dbReference type="CDD" id="cd00254">
    <property type="entry name" value="LT-like"/>
    <property type="match status" value="1"/>
</dbReference>
<sequence length="219" mass="23564">MNVEQLRSMMQLQALQGLQGNKQTNNSSSFSNVLAGMMTTDTVNSSLPGQHSFSHPLNSAMLSMNAGLLEAEISKSIAPQTATGAVKEKVSVARRSDFEDIIEEASIKYGVDPKLIKAIIQQESSFNPTAVSHAGATGLMQLMPLTAKGLGVTNAMDPRQNIMGGTKYIRQMLDKYDGNLTLALAAYNAGPGNVDKYNGVPPFKETMNYVRKVTGNYQA</sequence>
<dbReference type="PROSITE" id="PS00922">
    <property type="entry name" value="TRANSGLYCOSYLASE"/>
    <property type="match status" value="1"/>
</dbReference>
<protein>
    <submittedName>
        <fullName evidence="3">Lytic transglycosylase domain-containing protein</fullName>
    </submittedName>
</protein>
<dbReference type="InterPro" id="IPR000189">
    <property type="entry name" value="Transglyc_AS"/>
</dbReference>
<evidence type="ECO:0000256" key="1">
    <source>
        <dbReference type="ARBA" id="ARBA00007734"/>
    </source>
</evidence>
<dbReference type="OrthoDB" id="9815002at2"/>